<name>A0A5B7FYU5_PORTR</name>
<feature type="region of interest" description="Disordered" evidence="1">
    <location>
        <begin position="1"/>
        <end position="26"/>
    </location>
</feature>
<accession>A0A5B7FYU5</accession>
<protein>
    <submittedName>
        <fullName evidence="2">Uncharacterized protein</fullName>
    </submittedName>
</protein>
<organism evidence="2 3">
    <name type="scientific">Portunus trituberculatus</name>
    <name type="common">Swimming crab</name>
    <name type="synonym">Neptunus trituberculatus</name>
    <dbReference type="NCBI Taxonomy" id="210409"/>
    <lineage>
        <taxon>Eukaryota</taxon>
        <taxon>Metazoa</taxon>
        <taxon>Ecdysozoa</taxon>
        <taxon>Arthropoda</taxon>
        <taxon>Crustacea</taxon>
        <taxon>Multicrustacea</taxon>
        <taxon>Malacostraca</taxon>
        <taxon>Eumalacostraca</taxon>
        <taxon>Eucarida</taxon>
        <taxon>Decapoda</taxon>
        <taxon>Pleocyemata</taxon>
        <taxon>Brachyura</taxon>
        <taxon>Eubrachyura</taxon>
        <taxon>Portunoidea</taxon>
        <taxon>Portunidae</taxon>
        <taxon>Portuninae</taxon>
        <taxon>Portunus</taxon>
    </lineage>
</organism>
<dbReference type="AlphaFoldDB" id="A0A5B7FYU5"/>
<dbReference type="EMBL" id="VSRR010009732">
    <property type="protein sequence ID" value="MPC50776.1"/>
    <property type="molecule type" value="Genomic_DNA"/>
</dbReference>
<evidence type="ECO:0000313" key="2">
    <source>
        <dbReference type="EMBL" id="MPC50776.1"/>
    </source>
</evidence>
<keyword evidence="3" id="KW-1185">Reference proteome</keyword>
<gene>
    <name evidence="2" type="ORF">E2C01_044610</name>
</gene>
<evidence type="ECO:0000313" key="3">
    <source>
        <dbReference type="Proteomes" id="UP000324222"/>
    </source>
</evidence>
<proteinExistence type="predicted"/>
<evidence type="ECO:0000256" key="1">
    <source>
        <dbReference type="SAM" id="MobiDB-lite"/>
    </source>
</evidence>
<reference evidence="2 3" key="1">
    <citation type="submission" date="2019-05" db="EMBL/GenBank/DDBJ databases">
        <title>Another draft genome of Portunus trituberculatus and its Hox gene families provides insights of decapod evolution.</title>
        <authorList>
            <person name="Jeong J.-H."/>
            <person name="Song I."/>
            <person name="Kim S."/>
            <person name="Choi T."/>
            <person name="Kim D."/>
            <person name="Ryu S."/>
            <person name="Kim W."/>
        </authorList>
    </citation>
    <scope>NUCLEOTIDE SEQUENCE [LARGE SCALE GENOMIC DNA]</scope>
    <source>
        <tissue evidence="2">Muscle</tissue>
    </source>
</reference>
<comment type="caution">
    <text evidence="2">The sequence shown here is derived from an EMBL/GenBank/DDBJ whole genome shotgun (WGS) entry which is preliminary data.</text>
</comment>
<dbReference type="Proteomes" id="UP000324222">
    <property type="component" value="Unassembled WGS sequence"/>
</dbReference>
<sequence>MCTQVVRDTEAGEASRSPHIRRAGRQTGRRVVYGGDTCSALHGPFRYCFMFLGCPSTFM</sequence>